<dbReference type="Gene3D" id="1.20.1050.10">
    <property type="match status" value="1"/>
</dbReference>
<dbReference type="Proteomes" id="UP001530293">
    <property type="component" value="Unassembled WGS sequence"/>
</dbReference>
<dbReference type="CDD" id="cd03190">
    <property type="entry name" value="GST_C_Omega_like"/>
    <property type="match status" value="1"/>
</dbReference>
<gene>
    <name evidence="2" type="ORF">ACHAWU_006214</name>
</gene>
<evidence type="ECO:0000313" key="2">
    <source>
        <dbReference type="EMBL" id="KAL3764797.1"/>
    </source>
</evidence>
<dbReference type="SUPFAM" id="SSF52833">
    <property type="entry name" value="Thioredoxin-like"/>
    <property type="match status" value="1"/>
</dbReference>
<dbReference type="InterPro" id="IPR036249">
    <property type="entry name" value="Thioredoxin-like_sf"/>
</dbReference>
<accession>A0ABD3MRD0</accession>
<proteinExistence type="predicted"/>
<dbReference type="SUPFAM" id="SSF47616">
    <property type="entry name" value="GST C-terminal domain-like"/>
    <property type="match status" value="1"/>
</dbReference>
<dbReference type="InterPro" id="IPR016639">
    <property type="entry name" value="GST_Omega/GSH"/>
</dbReference>
<reference evidence="2 3" key="1">
    <citation type="submission" date="2024-10" db="EMBL/GenBank/DDBJ databases">
        <title>Updated reference genomes for cyclostephanoid diatoms.</title>
        <authorList>
            <person name="Roberts W.R."/>
            <person name="Alverson A.J."/>
        </authorList>
    </citation>
    <scope>NUCLEOTIDE SEQUENCE [LARGE SCALE GENOMIC DNA]</scope>
    <source>
        <strain evidence="2 3">AJA232-27</strain>
    </source>
</reference>
<protein>
    <recommendedName>
        <fullName evidence="1">GST N-terminal domain-containing protein</fullName>
    </recommendedName>
</protein>
<dbReference type="Pfam" id="PF13409">
    <property type="entry name" value="GST_N_2"/>
    <property type="match status" value="1"/>
</dbReference>
<evidence type="ECO:0000259" key="1">
    <source>
        <dbReference type="Pfam" id="PF13409"/>
    </source>
</evidence>
<name>A0ABD3MRD0_9STRA</name>
<dbReference type="PANTHER" id="PTHR32419:SF6">
    <property type="entry name" value="GLUTATHIONE S-TRANSFERASE OMEGA-LIKE 1-RELATED"/>
    <property type="match status" value="1"/>
</dbReference>
<dbReference type="InterPro" id="IPR004045">
    <property type="entry name" value="Glutathione_S-Trfase_N"/>
</dbReference>
<sequence length="387" mass="44119">MMTRLPLSSIVGVLTTVSPSIPRQPYSTFLFYSSSSIDRVSMKMKARTGLDEVASDGSFKRTESVWRNWIKKGSKFEPEKDRYHLYVSYACPWAHRTTIVRTLKGLEDVISVTAVMPVWQRTKPENSDDTHCGWIFANVDGAPLQNSIGLGGPFPSHYPENDPDPNFGAKSVREIYELVGDTAGKYCVPILFDKKLKTIVSNESADIIQMLNSEFNDFATNTDVDLAPEDMKSSMDDVDSWIYSTLNNGVYTCGLAQSQQAYDTAIEGVTNTFDRIENILSTRRFIAGDRFTLSDIRLFVTLLRFDEIYSVYFKCNTRSVSNSQCLLNYCREIYQMEGIAETVNMHQTKEHYYCSHPTLNKWSIIPRGRDFIQLLKEPHNRDTIEQP</sequence>
<organism evidence="2 3">
    <name type="scientific">Discostella pseudostelligera</name>
    <dbReference type="NCBI Taxonomy" id="259834"/>
    <lineage>
        <taxon>Eukaryota</taxon>
        <taxon>Sar</taxon>
        <taxon>Stramenopiles</taxon>
        <taxon>Ochrophyta</taxon>
        <taxon>Bacillariophyta</taxon>
        <taxon>Coscinodiscophyceae</taxon>
        <taxon>Thalassiosirophycidae</taxon>
        <taxon>Stephanodiscales</taxon>
        <taxon>Stephanodiscaceae</taxon>
        <taxon>Discostella</taxon>
    </lineage>
</organism>
<evidence type="ECO:0000313" key="3">
    <source>
        <dbReference type="Proteomes" id="UP001530293"/>
    </source>
</evidence>
<dbReference type="PANTHER" id="PTHR32419">
    <property type="entry name" value="GLUTATHIONYL-HYDROQUINONE REDUCTASE"/>
    <property type="match status" value="1"/>
</dbReference>
<dbReference type="Pfam" id="PF13410">
    <property type="entry name" value="GST_C_2"/>
    <property type="match status" value="1"/>
</dbReference>
<dbReference type="InterPro" id="IPR047047">
    <property type="entry name" value="GST_Omega-like_C"/>
</dbReference>
<comment type="caution">
    <text evidence="2">The sequence shown here is derived from an EMBL/GenBank/DDBJ whole genome shotgun (WGS) entry which is preliminary data.</text>
</comment>
<feature type="domain" description="GST N-terminal" evidence="1">
    <location>
        <begin position="90"/>
        <end position="213"/>
    </location>
</feature>
<dbReference type="InterPro" id="IPR036282">
    <property type="entry name" value="Glutathione-S-Trfase_C_sf"/>
</dbReference>
<dbReference type="Gene3D" id="3.40.30.10">
    <property type="entry name" value="Glutaredoxin"/>
    <property type="match status" value="1"/>
</dbReference>
<keyword evidence="3" id="KW-1185">Reference proteome</keyword>
<dbReference type="EMBL" id="JALLBG020000101">
    <property type="protein sequence ID" value="KAL3764797.1"/>
    <property type="molecule type" value="Genomic_DNA"/>
</dbReference>
<dbReference type="AlphaFoldDB" id="A0ABD3MRD0"/>